<dbReference type="Proteomes" id="UP000271031">
    <property type="component" value="Unassembled WGS sequence"/>
</dbReference>
<evidence type="ECO:0000259" key="8">
    <source>
        <dbReference type="PROSITE" id="PS50850"/>
    </source>
</evidence>
<feature type="transmembrane region" description="Helical" evidence="7">
    <location>
        <begin position="79"/>
        <end position="98"/>
    </location>
</feature>
<evidence type="ECO:0000256" key="4">
    <source>
        <dbReference type="ARBA" id="ARBA00022692"/>
    </source>
</evidence>
<reference evidence="9 10" key="1">
    <citation type="submission" date="2018-10" db="EMBL/GenBank/DDBJ databases">
        <title>Phylogenomics of Brevibacillus.</title>
        <authorList>
            <person name="Dunlap C."/>
        </authorList>
    </citation>
    <scope>NUCLEOTIDE SEQUENCE [LARGE SCALE GENOMIC DNA]</scope>
    <source>
        <strain evidence="9 10">JCM 15716</strain>
    </source>
</reference>
<evidence type="ECO:0000256" key="7">
    <source>
        <dbReference type="SAM" id="Phobius"/>
    </source>
</evidence>
<evidence type="ECO:0000313" key="10">
    <source>
        <dbReference type="Proteomes" id="UP000271031"/>
    </source>
</evidence>
<gene>
    <name evidence="9" type="ORF">EDM56_00760</name>
</gene>
<feature type="transmembrane region" description="Helical" evidence="7">
    <location>
        <begin position="307"/>
        <end position="329"/>
    </location>
</feature>
<feature type="transmembrane region" description="Helical" evidence="7">
    <location>
        <begin position="7"/>
        <end position="33"/>
    </location>
</feature>
<evidence type="ECO:0000256" key="3">
    <source>
        <dbReference type="ARBA" id="ARBA00022475"/>
    </source>
</evidence>
<keyword evidence="4 7" id="KW-0812">Transmembrane</keyword>
<keyword evidence="3" id="KW-1003">Cell membrane</keyword>
<feature type="domain" description="Major facilitator superfamily (MFS) profile" evidence="8">
    <location>
        <begin position="7"/>
        <end position="395"/>
    </location>
</feature>
<accession>A0A3M8DXJ9</accession>
<dbReference type="AlphaFoldDB" id="A0A3M8DXJ9"/>
<feature type="transmembrane region" description="Helical" evidence="7">
    <location>
        <begin position="216"/>
        <end position="239"/>
    </location>
</feature>
<evidence type="ECO:0000256" key="6">
    <source>
        <dbReference type="ARBA" id="ARBA00023136"/>
    </source>
</evidence>
<dbReference type="OrthoDB" id="65739at2"/>
<evidence type="ECO:0000313" key="9">
    <source>
        <dbReference type="EMBL" id="RNB92265.1"/>
    </source>
</evidence>
<evidence type="ECO:0000256" key="2">
    <source>
        <dbReference type="ARBA" id="ARBA00022448"/>
    </source>
</evidence>
<dbReference type="InterPro" id="IPR001958">
    <property type="entry name" value="Tet-R_TetA/multi-R_MdtG-like"/>
</dbReference>
<evidence type="ECO:0000256" key="5">
    <source>
        <dbReference type="ARBA" id="ARBA00022989"/>
    </source>
</evidence>
<dbReference type="PANTHER" id="PTHR43414">
    <property type="entry name" value="MULTIDRUG RESISTANCE PROTEIN MDTG"/>
    <property type="match status" value="1"/>
</dbReference>
<feature type="transmembrane region" description="Helical" evidence="7">
    <location>
        <begin position="45"/>
        <end position="67"/>
    </location>
</feature>
<proteinExistence type="predicted"/>
<keyword evidence="10" id="KW-1185">Reference proteome</keyword>
<comment type="caution">
    <text evidence="9">The sequence shown here is derived from an EMBL/GenBank/DDBJ whole genome shotgun (WGS) entry which is preliminary data.</text>
</comment>
<feature type="transmembrane region" description="Helical" evidence="7">
    <location>
        <begin position="371"/>
        <end position="392"/>
    </location>
</feature>
<name>A0A3M8DXJ9_9BACL</name>
<dbReference type="SUPFAM" id="SSF103473">
    <property type="entry name" value="MFS general substrate transporter"/>
    <property type="match status" value="1"/>
</dbReference>
<sequence>MEVWKRNLYVLCVAVFVVMMAMSMIMPFLPLYIHQDFGIEDENKVTLWAGIIFGSNFLTAGIVSPIWGRLADRYGRKIMVLRSGFFMAITVALTGFAQTMWQLLALRLLNGTMSGFIPSCTALVASSVPRENSGWALGILQSSAVAGSIMGPLIGGILADRIGFRMIFVFTGALLLLATLLVLVTVKEQFVPPAKQEKTSFREDTRQIFSLKMMPAIFGVTVMIQFALFSIVPVLPLYIQSLLESPENVAFYAGIVASAMGIANVLSAPQLGKLGDRFGPNKVLLICLAIAAVLFIPQAMVTSIWQLVALRFLLGLCLGGLLPSVNSLLRRITPTHMVSRVYGFNNSFVCLGNLFGPITGGFIASTIGLRSVFYVTSGLLFLNAIWVAVSLYRAPLAKEGKEL</sequence>
<evidence type="ECO:0000256" key="1">
    <source>
        <dbReference type="ARBA" id="ARBA00004651"/>
    </source>
</evidence>
<dbReference type="EMBL" id="RHHQ01000003">
    <property type="protein sequence ID" value="RNB92265.1"/>
    <property type="molecule type" value="Genomic_DNA"/>
</dbReference>
<feature type="transmembrane region" description="Helical" evidence="7">
    <location>
        <begin position="104"/>
        <end position="125"/>
    </location>
</feature>
<dbReference type="Gene3D" id="1.20.1250.20">
    <property type="entry name" value="MFS general substrate transporter like domains"/>
    <property type="match status" value="2"/>
</dbReference>
<dbReference type="InterPro" id="IPR011701">
    <property type="entry name" value="MFS"/>
</dbReference>
<dbReference type="Pfam" id="PF07690">
    <property type="entry name" value="MFS_1"/>
    <property type="match status" value="1"/>
</dbReference>
<dbReference type="GO" id="GO:0022857">
    <property type="term" value="F:transmembrane transporter activity"/>
    <property type="evidence" value="ECO:0007669"/>
    <property type="project" value="InterPro"/>
</dbReference>
<comment type="subcellular location">
    <subcellularLocation>
        <location evidence="1">Cell membrane</location>
        <topology evidence="1">Multi-pass membrane protein</topology>
    </subcellularLocation>
</comment>
<organism evidence="9 10">
    <name type="scientific">Brevibacillus fluminis</name>
    <dbReference type="NCBI Taxonomy" id="511487"/>
    <lineage>
        <taxon>Bacteria</taxon>
        <taxon>Bacillati</taxon>
        <taxon>Bacillota</taxon>
        <taxon>Bacilli</taxon>
        <taxon>Bacillales</taxon>
        <taxon>Paenibacillaceae</taxon>
        <taxon>Brevibacillus</taxon>
    </lineage>
</organism>
<dbReference type="InterPro" id="IPR020846">
    <property type="entry name" value="MFS_dom"/>
</dbReference>
<feature type="transmembrane region" description="Helical" evidence="7">
    <location>
        <begin position="251"/>
        <end position="271"/>
    </location>
</feature>
<dbReference type="RefSeq" id="WP_122915971.1">
    <property type="nucleotide sequence ID" value="NZ_RHHQ01000003.1"/>
</dbReference>
<dbReference type="Pfam" id="PF00083">
    <property type="entry name" value="Sugar_tr"/>
    <property type="match status" value="1"/>
</dbReference>
<feature type="transmembrane region" description="Helical" evidence="7">
    <location>
        <begin position="283"/>
        <end position="301"/>
    </location>
</feature>
<dbReference type="GO" id="GO:0005886">
    <property type="term" value="C:plasma membrane"/>
    <property type="evidence" value="ECO:0007669"/>
    <property type="project" value="UniProtKB-SubCell"/>
</dbReference>
<dbReference type="PANTHER" id="PTHR43414:SF6">
    <property type="entry name" value="MULTIDRUG RESISTANCE PROTEIN MDTG"/>
    <property type="match status" value="1"/>
</dbReference>
<protein>
    <submittedName>
        <fullName evidence="9">MFS transporter</fullName>
    </submittedName>
</protein>
<keyword evidence="6 7" id="KW-0472">Membrane</keyword>
<keyword evidence="2" id="KW-0813">Transport</keyword>
<feature type="transmembrane region" description="Helical" evidence="7">
    <location>
        <begin position="164"/>
        <end position="186"/>
    </location>
</feature>
<feature type="transmembrane region" description="Helical" evidence="7">
    <location>
        <begin position="137"/>
        <end position="158"/>
    </location>
</feature>
<dbReference type="InterPro" id="IPR036259">
    <property type="entry name" value="MFS_trans_sf"/>
</dbReference>
<keyword evidence="5 7" id="KW-1133">Transmembrane helix</keyword>
<dbReference type="InterPro" id="IPR005828">
    <property type="entry name" value="MFS_sugar_transport-like"/>
</dbReference>
<dbReference type="PRINTS" id="PR01035">
    <property type="entry name" value="TCRTETA"/>
</dbReference>
<dbReference type="PROSITE" id="PS50850">
    <property type="entry name" value="MFS"/>
    <property type="match status" value="1"/>
</dbReference>
<feature type="transmembrane region" description="Helical" evidence="7">
    <location>
        <begin position="341"/>
        <end position="365"/>
    </location>
</feature>